<organism evidence="5 7">
    <name type="scientific">Bordetella bronchialis</name>
    <dbReference type="NCBI Taxonomy" id="463025"/>
    <lineage>
        <taxon>Bacteria</taxon>
        <taxon>Pseudomonadati</taxon>
        <taxon>Pseudomonadota</taxon>
        <taxon>Betaproteobacteria</taxon>
        <taxon>Burkholderiales</taxon>
        <taxon>Alcaligenaceae</taxon>
        <taxon>Bordetella</taxon>
    </lineage>
</organism>
<reference evidence="6 7" key="1">
    <citation type="submission" date="2016-06" db="EMBL/GenBank/DDBJ databases">
        <title>Complete genome sequences of Bordetella bronchialis and Bordetella flabilis.</title>
        <authorList>
            <person name="LiPuma J.J."/>
            <person name="Spilker T."/>
        </authorList>
    </citation>
    <scope>NUCLEOTIDE SEQUENCE [LARGE SCALE GENOMIC DNA]</scope>
    <source>
        <strain evidence="5 7">AU17976</strain>
        <strain evidence="4 6">AU3182</strain>
    </source>
</reference>
<dbReference type="Gene3D" id="3.40.50.2000">
    <property type="entry name" value="Glycogen Phosphorylase B"/>
    <property type="match status" value="1"/>
</dbReference>
<evidence type="ECO:0000313" key="5">
    <source>
        <dbReference type="EMBL" id="ANN74238.1"/>
    </source>
</evidence>
<evidence type="ECO:0000313" key="4">
    <source>
        <dbReference type="EMBL" id="ANN69090.1"/>
    </source>
</evidence>
<feature type="domain" description="WsaF C-terminal" evidence="3">
    <location>
        <begin position="239"/>
        <end position="363"/>
    </location>
</feature>
<keyword evidence="6" id="KW-1185">Reference proteome</keyword>
<evidence type="ECO:0000259" key="3">
    <source>
        <dbReference type="Pfam" id="PF22772"/>
    </source>
</evidence>
<dbReference type="SUPFAM" id="SSF53756">
    <property type="entry name" value="UDP-Glycosyltransferase/glycogen phosphorylase"/>
    <property type="match status" value="1"/>
</dbReference>
<dbReference type="PANTHER" id="PTHR46401">
    <property type="entry name" value="GLYCOSYLTRANSFERASE WBBK-RELATED"/>
    <property type="match status" value="1"/>
</dbReference>
<dbReference type="Proteomes" id="UP000091897">
    <property type="component" value="Chromosome"/>
</dbReference>
<protein>
    <submittedName>
        <fullName evidence="5">Glycosyl transferase group 1</fullName>
    </submittedName>
</protein>
<dbReference type="CDD" id="cd03801">
    <property type="entry name" value="GT4_PimA-like"/>
    <property type="match status" value="1"/>
</dbReference>
<evidence type="ECO:0000259" key="2">
    <source>
        <dbReference type="Pfam" id="PF21374"/>
    </source>
</evidence>
<dbReference type="InterPro" id="IPR048510">
    <property type="entry name" value="WsaF_N"/>
</dbReference>
<dbReference type="EMBL" id="CP016170">
    <property type="protein sequence ID" value="ANN69090.1"/>
    <property type="molecule type" value="Genomic_DNA"/>
</dbReference>
<dbReference type="RefSeq" id="WP_066356956.1">
    <property type="nucleotide sequence ID" value="NZ_CBCSFJ010000002.1"/>
</dbReference>
<dbReference type="PANTHER" id="PTHR46401:SF2">
    <property type="entry name" value="GLYCOSYLTRANSFERASE WBBK-RELATED"/>
    <property type="match status" value="1"/>
</dbReference>
<evidence type="ECO:0000256" key="1">
    <source>
        <dbReference type="ARBA" id="ARBA00022679"/>
    </source>
</evidence>
<dbReference type="Pfam" id="PF21374">
    <property type="entry name" value="WsaF_N"/>
    <property type="match status" value="1"/>
</dbReference>
<accession>A0A193FN52</accession>
<dbReference type="EMBL" id="CP016171">
    <property type="protein sequence ID" value="ANN74238.1"/>
    <property type="molecule type" value="Genomic_DNA"/>
</dbReference>
<gene>
    <name evidence="4" type="ORF">BAU06_24770</name>
    <name evidence="5" type="ORF">BAU08_25345</name>
</gene>
<dbReference type="GO" id="GO:0030247">
    <property type="term" value="F:polysaccharide binding"/>
    <property type="evidence" value="ECO:0007669"/>
    <property type="project" value="InterPro"/>
</dbReference>
<dbReference type="OrthoDB" id="433681at2"/>
<dbReference type="Proteomes" id="UP000092213">
    <property type="component" value="Chromosome"/>
</dbReference>
<evidence type="ECO:0000313" key="6">
    <source>
        <dbReference type="Proteomes" id="UP000091897"/>
    </source>
</evidence>
<name>A0A193FN52_9BORD</name>
<dbReference type="AlphaFoldDB" id="A0A193FN52"/>
<dbReference type="STRING" id="463025.BAU08_25345"/>
<sequence length="416" mass="46173">MSYQVWVGRAKRALRFRKEHGFLELTRRAALVALNPNVLKKIPVAESLEFTRLRPFGAPVTVSDVDANTINWFIPRPGRGSGGHLNIFRFIRNLEELGFECRIISSTANLASIDAAQMEKDIAEWFFPLRAKVYIGAESAPPAAISVATGWHTAYDVRNFRSTLHKCYFVQDFEPFFYAAGTEYALAEETYRFGFIGLTAGNWLADKLRAEYGMETHPVGFSYDREFYKPQPSRPRSGKAVFFYARPLTPRRGFELGVAVLAEVVRRIPDVSVIMAGGRLSGFEIPFAYEDVGIVDLDKLAELYGRCDVSLVLSFSNLSLLPLELMACGVPVVSNRAPCTEWLLNDSNCRLEGPSIDALASAICDVLENPAEAERLRLAGLETAHGTDWAVEGRRMAAVFSALTQDTGRKLPGAQA</sequence>
<dbReference type="GO" id="GO:0009103">
    <property type="term" value="P:lipopolysaccharide biosynthetic process"/>
    <property type="evidence" value="ECO:0007669"/>
    <property type="project" value="TreeGrafter"/>
</dbReference>
<dbReference type="GO" id="GO:0016757">
    <property type="term" value="F:glycosyltransferase activity"/>
    <property type="evidence" value="ECO:0007669"/>
    <property type="project" value="TreeGrafter"/>
</dbReference>
<dbReference type="Pfam" id="PF22772">
    <property type="entry name" value="WsaF_C"/>
    <property type="match status" value="1"/>
</dbReference>
<proteinExistence type="predicted"/>
<evidence type="ECO:0000313" key="7">
    <source>
        <dbReference type="Proteomes" id="UP000092213"/>
    </source>
</evidence>
<dbReference type="Gene3D" id="3.40.50.11090">
    <property type="match status" value="1"/>
</dbReference>
<feature type="domain" description="WsaF N-terminal" evidence="2">
    <location>
        <begin position="145"/>
        <end position="192"/>
    </location>
</feature>
<keyword evidence="1 5" id="KW-0808">Transferase</keyword>
<dbReference type="KEGG" id="bbro:BAU06_24770"/>
<dbReference type="InterPro" id="IPR055050">
    <property type="entry name" value="WsaF_C"/>
</dbReference>